<dbReference type="EMBL" id="BAAAZO010000001">
    <property type="protein sequence ID" value="GAA3592186.1"/>
    <property type="molecule type" value="Genomic_DNA"/>
</dbReference>
<dbReference type="PANTHER" id="PTHR40111:SF1">
    <property type="entry name" value="CEPHALOSPORIN-C DEACETYLASE"/>
    <property type="match status" value="1"/>
</dbReference>
<dbReference type="Proteomes" id="UP001501074">
    <property type="component" value="Unassembled WGS sequence"/>
</dbReference>
<dbReference type="Gene3D" id="3.40.50.1820">
    <property type="entry name" value="alpha/beta hydrolase"/>
    <property type="match status" value="1"/>
</dbReference>
<dbReference type="InterPro" id="IPR029058">
    <property type="entry name" value="AB_hydrolase_fold"/>
</dbReference>
<evidence type="ECO:0000313" key="2">
    <source>
        <dbReference type="EMBL" id="GAA3592186.1"/>
    </source>
</evidence>
<protein>
    <submittedName>
        <fullName evidence="2">Acetylxylan esterase</fullName>
    </submittedName>
</protein>
<organism evidence="2 3">
    <name type="scientific">Kineosporia mesophila</name>
    <dbReference type="NCBI Taxonomy" id="566012"/>
    <lineage>
        <taxon>Bacteria</taxon>
        <taxon>Bacillati</taxon>
        <taxon>Actinomycetota</taxon>
        <taxon>Actinomycetes</taxon>
        <taxon>Kineosporiales</taxon>
        <taxon>Kineosporiaceae</taxon>
        <taxon>Kineosporia</taxon>
    </lineage>
</organism>
<evidence type="ECO:0000313" key="3">
    <source>
        <dbReference type="Proteomes" id="UP001501074"/>
    </source>
</evidence>
<reference evidence="3" key="1">
    <citation type="journal article" date="2019" name="Int. J. Syst. Evol. Microbiol.">
        <title>The Global Catalogue of Microorganisms (GCM) 10K type strain sequencing project: providing services to taxonomists for standard genome sequencing and annotation.</title>
        <authorList>
            <consortium name="The Broad Institute Genomics Platform"/>
            <consortium name="The Broad Institute Genome Sequencing Center for Infectious Disease"/>
            <person name="Wu L."/>
            <person name="Ma J."/>
        </authorList>
    </citation>
    <scope>NUCLEOTIDE SEQUENCE [LARGE SCALE GENOMIC DNA]</scope>
    <source>
        <strain evidence="3">JCM 16902</strain>
    </source>
</reference>
<dbReference type="SUPFAM" id="SSF53474">
    <property type="entry name" value="alpha/beta-Hydrolases"/>
    <property type="match status" value="1"/>
</dbReference>
<name>A0ABP6YWU4_9ACTN</name>
<dbReference type="InterPro" id="IPR008391">
    <property type="entry name" value="AXE1_dom"/>
</dbReference>
<gene>
    <name evidence="2" type="ORF">GCM10022223_03570</name>
</gene>
<sequence>MGYADLPLDELRTYASSVTRPDDFDEFWRNTLKESREASWAPRLEKVDNRLTAVDTWDVTFAGFGGQPVKGWLHRPAGRGDEPLPGVVQYIGYTGGRGLPHERIGWALAGYAQLVMDTRAQGGDTQDSGEQGPGVPGYLTRGWESPQTHYYRRLITDAVLAVDVARGLDAVDADRLITTGISQGGGLAIAGGVLGEAQAVMADVPFLCDFPRAAWIATQLPYTELSTFLSRRRDAAGQLMNTLAYFDGVNFARSGGTMPTLFSVALMDRTCPPSTVYGAYNAWPGRKEIREWAYNDHEGGQAYQEIEQYDWLREFLGGGA</sequence>
<dbReference type="PANTHER" id="PTHR40111">
    <property type="entry name" value="CEPHALOSPORIN-C DEACETYLASE"/>
    <property type="match status" value="1"/>
</dbReference>
<dbReference type="RefSeq" id="WP_231484988.1">
    <property type="nucleotide sequence ID" value="NZ_BAAAZO010000001.1"/>
</dbReference>
<dbReference type="Pfam" id="PF05448">
    <property type="entry name" value="AXE1"/>
    <property type="match status" value="1"/>
</dbReference>
<proteinExistence type="predicted"/>
<accession>A0ABP6YWU4</accession>
<comment type="caution">
    <text evidence="2">The sequence shown here is derived from an EMBL/GenBank/DDBJ whole genome shotgun (WGS) entry which is preliminary data.</text>
</comment>
<feature type="domain" description="Acetyl xylan esterase" evidence="1">
    <location>
        <begin position="1"/>
        <end position="314"/>
    </location>
</feature>
<evidence type="ECO:0000259" key="1">
    <source>
        <dbReference type="Pfam" id="PF05448"/>
    </source>
</evidence>
<keyword evidence="3" id="KW-1185">Reference proteome</keyword>
<dbReference type="InterPro" id="IPR039069">
    <property type="entry name" value="CE7"/>
</dbReference>